<accession>A0A515EQY7</accession>
<proteinExistence type="inferred from homology"/>
<dbReference type="Pfam" id="PF01435">
    <property type="entry name" value="Peptidase_M48"/>
    <property type="match status" value="1"/>
</dbReference>
<dbReference type="GO" id="GO:0016020">
    <property type="term" value="C:membrane"/>
    <property type="evidence" value="ECO:0007669"/>
    <property type="project" value="TreeGrafter"/>
</dbReference>
<dbReference type="Pfam" id="PF23368">
    <property type="entry name" value="DUF7092"/>
    <property type="match status" value="1"/>
</dbReference>
<keyword evidence="4 6" id="KW-0862">Zinc</keyword>
<keyword evidence="3 6" id="KW-0378">Hydrolase</keyword>
<keyword evidence="2" id="KW-0479">Metal-binding</keyword>
<evidence type="ECO:0000256" key="4">
    <source>
        <dbReference type="ARBA" id="ARBA00022833"/>
    </source>
</evidence>
<protein>
    <submittedName>
        <fullName evidence="10">M48 family metallopeptidase</fullName>
    </submittedName>
</protein>
<evidence type="ECO:0000256" key="5">
    <source>
        <dbReference type="ARBA" id="ARBA00023049"/>
    </source>
</evidence>
<dbReference type="EMBL" id="CP036282">
    <property type="protein sequence ID" value="QDL55071.1"/>
    <property type="molecule type" value="Genomic_DNA"/>
</dbReference>
<evidence type="ECO:0000256" key="7">
    <source>
        <dbReference type="SAM" id="MobiDB-lite"/>
    </source>
</evidence>
<dbReference type="InterPro" id="IPR001915">
    <property type="entry name" value="Peptidase_M48"/>
</dbReference>
<evidence type="ECO:0000256" key="2">
    <source>
        <dbReference type="ARBA" id="ARBA00022723"/>
    </source>
</evidence>
<dbReference type="Proteomes" id="UP000317365">
    <property type="component" value="Chromosome"/>
</dbReference>
<feature type="region of interest" description="Disordered" evidence="7">
    <location>
        <begin position="316"/>
        <end position="357"/>
    </location>
</feature>
<dbReference type="KEGG" id="rhg:EXZ61_13340"/>
<keyword evidence="1 6" id="KW-0645">Protease</keyword>
<dbReference type="InterPro" id="IPR055518">
    <property type="entry name" value="DUF7092"/>
</dbReference>
<evidence type="ECO:0000256" key="3">
    <source>
        <dbReference type="ARBA" id="ARBA00022801"/>
    </source>
</evidence>
<keyword evidence="11" id="KW-1185">Reference proteome</keyword>
<dbReference type="GO" id="GO:0051603">
    <property type="term" value="P:proteolysis involved in protein catabolic process"/>
    <property type="evidence" value="ECO:0007669"/>
    <property type="project" value="TreeGrafter"/>
</dbReference>
<evidence type="ECO:0000313" key="10">
    <source>
        <dbReference type="EMBL" id="QDL55071.1"/>
    </source>
</evidence>
<organism evidence="10 11">
    <name type="scientific">Rhodoferax aquaticus</name>
    <dbReference type="NCBI Taxonomy" id="2527691"/>
    <lineage>
        <taxon>Bacteria</taxon>
        <taxon>Pseudomonadati</taxon>
        <taxon>Pseudomonadota</taxon>
        <taxon>Betaproteobacteria</taxon>
        <taxon>Burkholderiales</taxon>
        <taxon>Comamonadaceae</taxon>
        <taxon>Rhodoferax</taxon>
    </lineage>
</organism>
<dbReference type="GO" id="GO:0004222">
    <property type="term" value="F:metalloendopeptidase activity"/>
    <property type="evidence" value="ECO:0007669"/>
    <property type="project" value="InterPro"/>
</dbReference>
<dbReference type="AlphaFoldDB" id="A0A515EQY7"/>
<dbReference type="PANTHER" id="PTHR22726">
    <property type="entry name" value="METALLOENDOPEPTIDASE OMA1"/>
    <property type="match status" value="1"/>
</dbReference>
<dbReference type="Gene3D" id="3.30.2010.10">
    <property type="entry name" value="Metalloproteases ('zincins'), catalytic domain"/>
    <property type="match status" value="1"/>
</dbReference>
<reference evidence="11" key="1">
    <citation type="submission" date="2019-02" db="EMBL/GenBank/DDBJ databases">
        <title>Complete genome sequence of Rhodoferax sp. Gr-4.</title>
        <authorList>
            <person name="Jin L."/>
        </authorList>
    </citation>
    <scope>NUCLEOTIDE SEQUENCE [LARGE SCALE GENOMIC DNA]</scope>
    <source>
        <strain evidence="11">Gr-4</strain>
    </source>
</reference>
<evidence type="ECO:0000256" key="6">
    <source>
        <dbReference type="RuleBase" id="RU003983"/>
    </source>
</evidence>
<reference evidence="11" key="2">
    <citation type="journal article" date="2020" name="Int. J. Syst. Evol. Microbiol.">
        <title>Genomic insights into a novel species Rhodoferax aquaticus sp. nov., isolated from freshwater.</title>
        <authorList>
            <person name="Li T."/>
            <person name="Zhuo Y."/>
            <person name="Jin C.Z."/>
            <person name="Wu X."/>
            <person name="Ko S.R."/>
            <person name="Jin F.J."/>
            <person name="Ahn C.Y."/>
            <person name="Oh H.M."/>
            <person name="Lee H.G."/>
            <person name="Jin L."/>
        </authorList>
    </citation>
    <scope>NUCLEOTIDE SEQUENCE [LARGE SCALE GENOMIC DNA]</scope>
    <source>
        <strain evidence="11">Gr-4</strain>
    </source>
</reference>
<comment type="cofactor">
    <cofactor evidence="6">
        <name>Zn(2+)</name>
        <dbReference type="ChEBI" id="CHEBI:29105"/>
    </cofactor>
    <text evidence="6">Binds 1 zinc ion per subunit.</text>
</comment>
<evidence type="ECO:0000259" key="8">
    <source>
        <dbReference type="Pfam" id="PF01435"/>
    </source>
</evidence>
<dbReference type="CDD" id="cd07332">
    <property type="entry name" value="M48C_Oma1_like"/>
    <property type="match status" value="1"/>
</dbReference>
<feature type="domain" description="Peptidase M48" evidence="8">
    <location>
        <begin position="164"/>
        <end position="367"/>
    </location>
</feature>
<comment type="similarity">
    <text evidence="6">Belongs to the peptidase M48 family.</text>
</comment>
<dbReference type="InterPro" id="IPR051156">
    <property type="entry name" value="Mito/Outer_Membr_Metalloprot"/>
</dbReference>
<evidence type="ECO:0000259" key="9">
    <source>
        <dbReference type="Pfam" id="PF23368"/>
    </source>
</evidence>
<keyword evidence="5 6" id="KW-0482">Metalloprotease</keyword>
<sequence>MSFMDVPDTPLSALYFDGTSARGHAVQLHLRQGVLRVLGDGIDRSAPIARMQWPERTRHGMRIAHFPDGGTVQCSDVQAWDQWSLAGGHSESWIVTAQQSWRWVGASVLALLMVLVSIQLWGLPAASRYVVAATPLTVDSALGETTLAAIDQTWMGPSKLSEEEQNRLRAAIARNLAPLPAGTLPEWKLLFRQSHIGPNAFALPGGTMILTDEMVELVQGDDKVLTAVIGHELGHVQHRHGMRMVVQSAVLGSLGAVLFGDFSTVLATMPILLGQAQYSRDAEREADAYAVHVLKAASISPAVMVSMFERLQQYQQDQADKKKGASDTPGTAATRQEKTDANEEEDSPLGMAFSSHPADAERIRFFKDAAQ</sequence>
<dbReference type="GO" id="GO:0046872">
    <property type="term" value="F:metal ion binding"/>
    <property type="evidence" value="ECO:0007669"/>
    <property type="project" value="UniProtKB-KW"/>
</dbReference>
<evidence type="ECO:0000313" key="11">
    <source>
        <dbReference type="Proteomes" id="UP000317365"/>
    </source>
</evidence>
<name>A0A515EQY7_9BURK</name>
<evidence type="ECO:0000256" key="1">
    <source>
        <dbReference type="ARBA" id="ARBA00022670"/>
    </source>
</evidence>
<dbReference type="PANTHER" id="PTHR22726:SF1">
    <property type="entry name" value="METALLOENDOPEPTIDASE OMA1, MITOCHONDRIAL"/>
    <property type="match status" value="1"/>
</dbReference>
<feature type="domain" description="DUF7092" evidence="9">
    <location>
        <begin position="11"/>
        <end position="84"/>
    </location>
</feature>
<gene>
    <name evidence="10" type="ORF">EXZ61_13340</name>
</gene>